<comment type="caution">
    <text evidence="7">The sequence shown here is derived from an EMBL/GenBank/DDBJ whole genome shotgun (WGS) entry which is preliminary data.</text>
</comment>
<feature type="transmembrane region" description="Helical" evidence="5">
    <location>
        <begin position="76"/>
        <end position="99"/>
    </location>
</feature>
<dbReference type="GO" id="GO:0055085">
    <property type="term" value="P:transmembrane transport"/>
    <property type="evidence" value="ECO:0007669"/>
    <property type="project" value="InterPro"/>
</dbReference>
<accession>M5S1F2</accession>
<keyword evidence="2 5" id="KW-0812">Transmembrane</keyword>
<dbReference type="Pfam" id="PF01699">
    <property type="entry name" value="Na_Ca_ex"/>
    <property type="match status" value="2"/>
</dbReference>
<gene>
    <name evidence="7" type="ORF">RESH_03938</name>
</gene>
<feature type="domain" description="Sodium/calcium exchanger membrane region" evidence="6">
    <location>
        <begin position="42"/>
        <end position="184"/>
    </location>
</feature>
<evidence type="ECO:0000256" key="4">
    <source>
        <dbReference type="ARBA" id="ARBA00023136"/>
    </source>
</evidence>
<feature type="transmembrane region" description="Helical" evidence="5">
    <location>
        <begin position="105"/>
        <end position="129"/>
    </location>
</feature>
<evidence type="ECO:0000313" key="7">
    <source>
        <dbReference type="EMBL" id="EMI25438.1"/>
    </source>
</evidence>
<reference evidence="7 8" key="1">
    <citation type="journal article" date="2013" name="Mar. Genomics">
        <title>Expression of sulfatases in Rhodopirellula baltica and the diversity of sulfatases in the genus Rhodopirellula.</title>
        <authorList>
            <person name="Wegner C.E."/>
            <person name="Richter-Heitmann T."/>
            <person name="Klindworth A."/>
            <person name="Klockow C."/>
            <person name="Richter M."/>
            <person name="Achstetter T."/>
            <person name="Glockner F.O."/>
            <person name="Harder J."/>
        </authorList>
    </citation>
    <scope>NUCLEOTIDE SEQUENCE [LARGE SCALE GENOMIC DNA]</scope>
    <source>
        <strain evidence="7 8">SH398</strain>
    </source>
</reference>
<feature type="transmembrane region" description="Helical" evidence="5">
    <location>
        <begin position="357"/>
        <end position="379"/>
    </location>
</feature>
<comment type="subcellular location">
    <subcellularLocation>
        <location evidence="1">Membrane</location>
        <topology evidence="1">Multi-pass membrane protein</topology>
    </subcellularLocation>
</comment>
<keyword evidence="4 5" id="KW-0472">Membrane</keyword>
<evidence type="ECO:0000256" key="5">
    <source>
        <dbReference type="SAM" id="Phobius"/>
    </source>
</evidence>
<evidence type="ECO:0000256" key="1">
    <source>
        <dbReference type="ARBA" id="ARBA00004141"/>
    </source>
</evidence>
<dbReference type="GO" id="GO:0016020">
    <property type="term" value="C:membrane"/>
    <property type="evidence" value="ECO:0007669"/>
    <property type="project" value="UniProtKB-SubCell"/>
</dbReference>
<protein>
    <submittedName>
        <fullName evidence="7">Sodium/calcium exchanger membrane region</fullName>
    </submittedName>
</protein>
<dbReference type="EMBL" id="ANOF01000125">
    <property type="protein sequence ID" value="EMI25438.1"/>
    <property type="molecule type" value="Genomic_DNA"/>
</dbReference>
<keyword evidence="3 5" id="KW-1133">Transmembrane helix</keyword>
<name>M5S1F2_9BACT</name>
<feature type="transmembrane region" description="Helical" evidence="5">
    <location>
        <begin position="231"/>
        <end position="250"/>
    </location>
</feature>
<organism evidence="7 8">
    <name type="scientific">Rhodopirellula europaea SH398</name>
    <dbReference type="NCBI Taxonomy" id="1263868"/>
    <lineage>
        <taxon>Bacteria</taxon>
        <taxon>Pseudomonadati</taxon>
        <taxon>Planctomycetota</taxon>
        <taxon>Planctomycetia</taxon>
        <taxon>Pirellulales</taxon>
        <taxon>Pirellulaceae</taxon>
        <taxon>Rhodopirellula</taxon>
    </lineage>
</organism>
<feature type="transmembrane region" description="Helical" evidence="5">
    <location>
        <begin position="167"/>
        <end position="191"/>
    </location>
</feature>
<evidence type="ECO:0000256" key="3">
    <source>
        <dbReference type="ARBA" id="ARBA00022989"/>
    </source>
</evidence>
<feature type="transmembrane region" description="Helical" evidence="5">
    <location>
        <begin position="332"/>
        <end position="350"/>
    </location>
</feature>
<dbReference type="Proteomes" id="UP000011996">
    <property type="component" value="Unassembled WGS sequence"/>
</dbReference>
<evidence type="ECO:0000313" key="8">
    <source>
        <dbReference type="Proteomes" id="UP000011996"/>
    </source>
</evidence>
<proteinExistence type="predicted"/>
<evidence type="ECO:0000259" key="6">
    <source>
        <dbReference type="Pfam" id="PF01699"/>
    </source>
</evidence>
<dbReference type="InterPro" id="IPR004837">
    <property type="entry name" value="NaCa_Exmemb"/>
</dbReference>
<feature type="transmembrane region" description="Helical" evidence="5">
    <location>
        <begin position="36"/>
        <end position="55"/>
    </location>
</feature>
<dbReference type="Gene3D" id="1.20.1420.30">
    <property type="entry name" value="NCX, central ion-binding region"/>
    <property type="match status" value="2"/>
</dbReference>
<dbReference type="InterPro" id="IPR044880">
    <property type="entry name" value="NCX_ion-bd_dom_sf"/>
</dbReference>
<dbReference type="STRING" id="1263868.RESH_03938"/>
<evidence type="ECO:0000256" key="2">
    <source>
        <dbReference type="ARBA" id="ARBA00022692"/>
    </source>
</evidence>
<feature type="domain" description="Sodium/calcium exchanger membrane region" evidence="6">
    <location>
        <begin position="231"/>
        <end position="372"/>
    </location>
</feature>
<dbReference type="AlphaFoldDB" id="M5S1F2"/>
<sequence>MTTRVPAIQAKSLHSAEIAHGAPLAPREIMSVLNELSLPLNVVVFAIGAALVWFAGTKLSQYVDLFADRTGMGKAFAGALLLGGATSLPELATTITASWSGAAQLAGANLLGGVVMQIAVLALIDVAVLRGRPLTLFSPNSSLLMAGVLLIALVALASAAVSAGELFSFAGIGFWPVALFLAYVGSIWVIYRYEGDPRWQPRGEIAQPPESARDLKDAYQSAYESVSTKKLIALFFAASSVVLVGGFLVAKTGELIAEQTGIGQSFVGATLVALATSLPEVSTTYSAVRFGAYSMAAANILGTNSLEVALFLPADMAYRDGAIFDAMNPSDAFWAAIGIVVTGVYLWGILERRDKTVFGMGVDSFAVMVVYLGGLAIYWTL</sequence>
<dbReference type="PATRIC" id="fig|1263868.3.peg.4253"/>
<feature type="transmembrane region" description="Helical" evidence="5">
    <location>
        <begin position="290"/>
        <end position="312"/>
    </location>
</feature>
<feature type="transmembrane region" description="Helical" evidence="5">
    <location>
        <begin position="141"/>
        <end position="161"/>
    </location>
</feature>